<keyword evidence="6 7" id="KW-0472">Membrane</keyword>
<dbReference type="GO" id="GO:0016787">
    <property type="term" value="F:hydrolase activity"/>
    <property type="evidence" value="ECO:0007669"/>
    <property type="project" value="UniProtKB-KW"/>
</dbReference>
<comment type="subcellular location">
    <subcellularLocation>
        <location evidence="1">Cell membrane</location>
        <topology evidence="1">Multi-pass membrane protein</topology>
    </subcellularLocation>
</comment>
<feature type="domain" description="Phosphatidic acid phosphatase type 2/haloperoxidase" evidence="8">
    <location>
        <begin position="74"/>
        <end position="177"/>
    </location>
</feature>
<name>A0A0R1UML9_9LACO</name>
<keyword evidence="3 7" id="KW-0812">Transmembrane</keyword>
<dbReference type="SMART" id="SM00014">
    <property type="entry name" value="acidPPc"/>
    <property type="match status" value="1"/>
</dbReference>
<evidence type="ECO:0000313" key="10">
    <source>
        <dbReference type="Proteomes" id="UP000051084"/>
    </source>
</evidence>
<feature type="transmembrane region" description="Helical" evidence="7">
    <location>
        <begin position="44"/>
        <end position="66"/>
    </location>
</feature>
<feature type="transmembrane region" description="Helical" evidence="7">
    <location>
        <begin position="72"/>
        <end position="91"/>
    </location>
</feature>
<comment type="caution">
    <text evidence="9">The sequence shown here is derived from an EMBL/GenBank/DDBJ whole genome shotgun (WGS) entry which is preliminary data.</text>
</comment>
<dbReference type="PATRIC" id="fig|1423742.4.peg.216"/>
<feature type="transmembrane region" description="Helical" evidence="7">
    <location>
        <begin position="6"/>
        <end position="23"/>
    </location>
</feature>
<evidence type="ECO:0000256" key="1">
    <source>
        <dbReference type="ARBA" id="ARBA00004651"/>
    </source>
</evidence>
<dbReference type="Pfam" id="PF01569">
    <property type="entry name" value="PAP2"/>
    <property type="match status" value="1"/>
</dbReference>
<protein>
    <recommendedName>
        <fullName evidence="8">Phosphatidic acid phosphatase type 2/haloperoxidase domain-containing protein</fullName>
    </recommendedName>
</protein>
<evidence type="ECO:0000256" key="2">
    <source>
        <dbReference type="ARBA" id="ARBA00022475"/>
    </source>
</evidence>
<keyword evidence="2" id="KW-1003">Cell membrane</keyword>
<keyword evidence="4" id="KW-0378">Hydrolase</keyword>
<evidence type="ECO:0000256" key="5">
    <source>
        <dbReference type="ARBA" id="ARBA00022989"/>
    </source>
</evidence>
<gene>
    <name evidence="9" type="ORF">FC21_GL000204</name>
</gene>
<dbReference type="PANTHER" id="PTHR14969">
    <property type="entry name" value="SPHINGOSINE-1-PHOSPHATE PHOSPHOHYDROLASE"/>
    <property type="match status" value="1"/>
</dbReference>
<dbReference type="Proteomes" id="UP000051084">
    <property type="component" value="Unassembled WGS sequence"/>
</dbReference>
<organism evidence="9 10">
    <name type="scientific">Limosilactobacillus equigenerosi DSM 18793 = JCM 14505</name>
    <dbReference type="NCBI Taxonomy" id="1423742"/>
    <lineage>
        <taxon>Bacteria</taxon>
        <taxon>Bacillati</taxon>
        <taxon>Bacillota</taxon>
        <taxon>Bacilli</taxon>
        <taxon>Lactobacillales</taxon>
        <taxon>Lactobacillaceae</taxon>
        <taxon>Limosilactobacillus</taxon>
    </lineage>
</organism>
<evidence type="ECO:0000256" key="6">
    <source>
        <dbReference type="ARBA" id="ARBA00023136"/>
    </source>
</evidence>
<sequence length="180" mass="21061">MILIWLWSGLILLVGMLKLGWWQPIDQWGYRHLPDRRLSKFWRLVAVVGQPLVDVLIVILMAGWLYQQGQPLPTLWVLLVLGSADLVGLAIKHYFPRARPQKHLPYDDDASFPSGHVLGATLLTLLTWSVWPSWWTLGMAGVYWLLVTWSRLILRAHHLSDVIVTLWLAITWFTTWYWLW</sequence>
<evidence type="ECO:0000259" key="8">
    <source>
        <dbReference type="SMART" id="SM00014"/>
    </source>
</evidence>
<dbReference type="RefSeq" id="WP_054653407.1">
    <property type="nucleotide sequence ID" value="NZ_AZGC01000053.1"/>
</dbReference>
<dbReference type="PANTHER" id="PTHR14969:SF62">
    <property type="entry name" value="DECAPRENYLPHOSPHORYL-5-PHOSPHORIBOSE PHOSPHATASE RV3807C-RELATED"/>
    <property type="match status" value="1"/>
</dbReference>
<dbReference type="AlphaFoldDB" id="A0A0R1UML9"/>
<keyword evidence="5 7" id="KW-1133">Transmembrane helix</keyword>
<evidence type="ECO:0000313" key="9">
    <source>
        <dbReference type="EMBL" id="KRL92611.1"/>
    </source>
</evidence>
<keyword evidence="10" id="KW-1185">Reference proteome</keyword>
<proteinExistence type="predicted"/>
<dbReference type="SUPFAM" id="SSF48317">
    <property type="entry name" value="Acid phosphatase/Vanadium-dependent haloperoxidase"/>
    <property type="match status" value="1"/>
</dbReference>
<evidence type="ECO:0000256" key="7">
    <source>
        <dbReference type="SAM" id="Phobius"/>
    </source>
</evidence>
<dbReference type="EMBL" id="AZGC01000053">
    <property type="protein sequence ID" value="KRL92611.1"/>
    <property type="molecule type" value="Genomic_DNA"/>
</dbReference>
<dbReference type="GO" id="GO:0005886">
    <property type="term" value="C:plasma membrane"/>
    <property type="evidence" value="ECO:0007669"/>
    <property type="project" value="UniProtKB-SubCell"/>
</dbReference>
<dbReference type="Gene3D" id="1.20.144.10">
    <property type="entry name" value="Phosphatidic acid phosphatase type 2/haloperoxidase"/>
    <property type="match status" value="1"/>
</dbReference>
<reference evidence="9 10" key="1">
    <citation type="journal article" date="2015" name="Genome Announc.">
        <title>Expanding the biotechnology potential of lactobacilli through comparative genomics of 213 strains and associated genera.</title>
        <authorList>
            <person name="Sun Z."/>
            <person name="Harris H.M."/>
            <person name="McCann A."/>
            <person name="Guo C."/>
            <person name="Argimon S."/>
            <person name="Zhang W."/>
            <person name="Yang X."/>
            <person name="Jeffery I.B."/>
            <person name="Cooney J.C."/>
            <person name="Kagawa T.F."/>
            <person name="Liu W."/>
            <person name="Song Y."/>
            <person name="Salvetti E."/>
            <person name="Wrobel A."/>
            <person name="Rasinkangas P."/>
            <person name="Parkhill J."/>
            <person name="Rea M.C."/>
            <person name="O'Sullivan O."/>
            <person name="Ritari J."/>
            <person name="Douillard F.P."/>
            <person name="Paul Ross R."/>
            <person name="Yang R."/>
            <person name="Briner A.E."/>
            <person name="Felis G.E."/>
            <person name="de Vos W.M."/>
            <person name="Barrangou R."/>
            <person name="Klaenhammer T.R."/>
            <person name="Caufield P.W."/>
            <person name="Cui Y."/>
            <person name="Zhang H."/>
            <person name="O'Toole P.W."/>
        </authorList>
    </citation>
    <scope>NUCLEOTIDE SEQUENCE [LARGE SCALE GENOMIC DNA]</scope>
    <source>
        <strain evidence="9 10">DSM 18793</strain>
    </source>
</reference>
<evidence type="ECO:0000256" key="4">
    <source>
        <dbReference type="ARBA" id="ARBA00022801"/>
    </source>
</evidence>
<dbReference type="InterPro" id="IPR000326">
    <property type="entry name" value="PAP2/HPO"/>
</dbReference>
<dbReference type="InterPro" id="IPR036938">
    <property type="entry name" value="PAP2/HPO_sf"/>
</dbReference>
<accession>A0A0R1UML9</accession>
<dbReference type="STRING" id="417373.GCA_001570685_01120"/>
<evidence type="ECO:0000256" key="3">
    <source>
        <dbReference type="ARBA" id="ARBA00022692"/>
    </source>
</evidence>
<feature type="transmembrane region" description="Helical" evidence="7">
    <location>
        <begin position="161"/>
        <end position="179"/>
    </location>
</feature>